<feature type="domain" description="CRISPR type III-associated protein" evidence="9">
    <location>
        <begin position="94"/>
        <end position="124"/>
    </location>
</feature>
<keyword evidence="5" id="KW-0051">Antiviral defense</keyword>
<sequence length="173" mass="19900">SKEYHVEGDRVYFPDMELLYADIPAHKRKSFEAFVMNTDGAQATAPLKEWVEPNAVKLDPAKHRGYEVKIGSIEPRRASRGRGGRMTRKKLTLNEIHAFIKDPLGRPYVPGSTVKGMLRSIYLQSLVHKRTAQPVRVPGHQTREHRQYGERFERKELRKSGRPNTRPQDAVND</sequence>
<feature type="compositionally biased region" description="Basic and acidic residues" evidence="8">
    <location>
        <begin position="141"/>
        <end position="159"/>
    </location>
</feature>
<organism evidence="10">
    <name type="scientific">Mycobacterium tuberculosis</name>
    <dbReference type="NCBI Taxonomy" id="1773"/>
    <lineage>
        <taxon>Bacteria</taxon>
        <taxon>Bacillati</taxon>
        <taxon>Actinomycetota</taxon>
        <taxon>Actinomycetes</taxon>
        <taxon>Mycobacteriales</taxon>
        <taxon>Mycobacteriaceae</taxon>
        <taxon>Mycobacterium</taxon>
        <taxon>Mycobacterium tuberculosis complex</taxon>
    </lineage>
</organism>
<feature type="non-terminal residue" evidence="10">
    <location>
        <position position="1"/>
    </location>
</feature>
<dbReference type="NCBIfam" id="TIGR01899">
    <property type="entry name" value="cas_TM1807_csm5"/>
    <property type="match status" value="1"/>
</dbReference>
<gene>
    <name evidence="10" type="primary">Csm5</name>
</gene>
<dbReference type="GO" id="GO:0003723">
    <property type="term" value="F:RNA binding"/>
    <property type="evidence" value="ECO:0007669"/>
    <property type="project" value="UniProtKB-KW"/>
</dbReference>
<dbReference type="PANTHER" id="PTHR38007:SF1">
    <property type="entry name" value="CRISPR SYSTEM CMS PROTEIN CSM5"/>
    <property type="match status" value="1"/>
</dbReference>
<dbReference type="AlphaFoldDB" id="A0A0N9WRZ6"/>
<feature type="non-terminal residue" evidence="10">
    <location>
        <position position="173"/>
    </location>
</feature>
<dbReference type="InterPro" id="IPR005537">
    <property type="entry name" value="RAMP_III_fam"/>
</dbReference>
<evidence type="ECO:0000256" key="6">
    <source>
        <dbReference type="ARBA" id="ARBA00031720"/>
    </source>
</evidence>
<reference evidence="10" key="1">
    <citation type="submission" date="2015-04" db="EMBL/GenBank/DDBJ databases">
        <authorList>
            <person name="Syromyatnikov M.Y."/>
            <person name="Popov V.N."/>
        </authorList>
    </citation>
    <scope>NUCLEOTIDE SEQUENCE</scope>
    <source>
        <strain evidence="10">1822692_55</strain>
    </source>
</reference>
<evidence type="ECO:0000256" key="7">
    <source>
        <dbReference type="ARBA" id="ARBA00093789"/>
    </source>
</evidence>
<dbReference type="RefSeq" id="WP_079021370.1">
    <property type="nucleotide sequence ID" value="NZ_COZD01000104.1"/>
</dbReference>
<dbReference type="Pfam" id="PF03787">
    <property type="entry name" value="RAMPs"/>
    <property type="match status" value="1"/>
</dbReference>
<evidence type="ECO:0000256" key="5">
    <source>
        <dbReference type="ARBA" id="ARBA00023118"/>
    </source>
</evidence>
<comment type="subunit">
    <text evidence="7">Part of the Csm effector complex that includes Cas10, Csm2, Csm3, Csm4 and Csm5.</text>
</comment>
<evidence type="ECO:0000256" key="3">
    <source>
        <dbReference type="ARBA" id="ARBA00016113"/>
    </source>
</evidence>
<accession>A0A0N9WRZ6</accession>
<evidence type="ECO:0000256" key="2">
    <source>
        <dbReference type="ARBA" id="ARBA00006680"/>
    </source>
</evidence>
<comment type="similarity">
    <text evidence="2">Belongs to the CRISPR-associated Csm5 family.</text>
</comment>
<dbReference type="GO" id="GO:0051607">
    <property type="term" value="P:defense response to virus"/>
    <property type="evidence" value="ECO:0007669"/>
    <property type="project" value="UniProtKB-KW"/>
</dbReference>
<dbReference type="EMBL" id="KR362602">
    <property type="protein sequence ID" value="ALI16371.1"/>
    <property type="molecule type" value="Genomic_DNA"/>
</dbReference>
<proteinExistence type="inferred from homology"/>
<comment type="function">
    <text evidence="1">This subunit might be involved in maturation of a crRNA intermediate to its mature form.</text>
</comment>
<dbReference type="PANTHER" id="PTHR38007">
    <property type="entry name" value="CRISPR SYSTEM CMS PROTEIN CSM5"/>
    <property type="match status" value="1"/>
</dbReference>
<name>A0A0N9WRZ6_MYCTX</name>
<evidence type="ECO:0000259" key="9">
    <source>
        <dbReference type="Pfam" id="PF03787"/>
    </source>
</evidence>
<evidence type="ECO:0000313" key="10">
    <source>
        <dbReference type="EMBL" id="ALI16371.1"/>
    </source>
</evidence>
<dbReference type="InterPro" id="IPR010173">
    <property type="entry name" value="CRISPR-assoc_Csm5"/>
</dbReference>
<keyword evidence="4" id="KW-0694">RNA-binding</keyword>
<feature type="region of interest" description="Disordered" evidence="8">
    <location>
        <begin position="132"/>
        <end position="173"/>
    </location>
</feature>
<reference evidence="10" key="2">
    <citation type="journal article" date="2016" name="3 Biotech.">
        <title>Emergence of mixed infection of Beijing/Non-Beijing strains among multi-drug resistant Mycobacterium tuberculosis in Pakistan.</title>
        <authorList>
            <person name="Mastafa S."/>
            <person name="Javed H."/>
            <person name="Hashmi J."/>
            <person name="Jamil N."/>
            <person name="Tahis Z."/>
        </authorList>
    </citation>
    <scope>NUCLEOTIDE SEQUENCE</scope>
    <source>
        <strain evidence="10">1822692_55</strain>
    </source>
</reference>
<evidence type="ECO:0000256" key="8">
    <source>
        <dbReference type="SAM" id="MobiDB-lite"/>
    </source>
</evidence>
<evidence type="ECO:0000256" key="1">
    <source>
        <dbReference type="ARBA" id="ARBA00003088"/>
    </source>
</evidence>
<protein>
    <recommendedName>
        <fullName evidence="3">CRISPR system Cms protein Csm5</fullName>
    </recommendedName>
    <alternativeName>
        <fullName evidence="6">CRISPR type III A-associated protein Csm5</fullName>
    </alternativeName>
</protein>
<evidence type="ECO:0000256" key="4">
    <source>
        <dbReference type="ARBA" id="ARBA00022884"/>
    </source>
</evidence>